<dbReference type="InterPro" id="IPR018060">
    <property type="entry name" value="HTH_AraC"/>
</dbReference>
<dbReference type="SUPFAM" id="SSF46689">
    <property type="entry name" value="Homeodomain-like"/>
    <property type="match status" value="1"/>
</dbReference>
<dbReference type="PANTHER" id="PTHR47894:SF1">
    <property type="entry name" value="HTH-TYPE TRANSCRIPTIONAL REGULATOR VQSM"/>
    <property type="match status" value="1"/>
</dbReference>
<evidence type="ECO:0000256" key="2">
    <source>
        <dbReference type="ARBA" id="ARBA00023125"/>
    </source>
</evidence>
<evidence type="ECO:0000313" key="6">
    <source>
        <dbReference type="Proteomes" id="UP001595840"/>
    </source>
</evidence>
<dbReference type="Proteomes" id="UP001595840">
    <property type="component" value="Unassembled WGS sequence"/>
</dbReference>
<gene>
    <name evidence="5" type="ORF">ACFOX3_08090</name>
</gene>
<keyword evidence="1" id="KW-0805">Transcription regulation</keyword>
<keyword evidence="6" id="KW-1185">Reference proteome</keyword>
<dbReference type="Gene3D" id="1.10.10.60">
    <property type="entry name" value="Homeodomain-like"/>
    <property type="match status" value="1"/>
</dbReference>
<dbReference type="RefSeq" id="WP_290265518.1">
    <property type="nucleotide sequence ID" value="NZ_JAUFQG010000006.1"/>
</dbReference>
<protein>
    <submittedName>
        <fullName evidence="5">AraC family transcriptional regulator</fullName>
    </submittedName>
</protein>
<evidence type="ECO:0000259" key="4">
    <source>
        <dbReference type="PROSITE" id="PS01124"/>
    </source>
</evidence>
<dbReference type="InterPro" id="IPR032687">
    <property type="entry name" value="AraC-type_N"/>
</dbReference>
<organism evidence="5 6">
    <name type="scientific">Simiduia curdlanivorans</name>
    <dbReference type="NCBI Taxonomy" id="1492769"/>
    <lineage>
        <taxon>Bacteria</taxon>
        <taxon>Pseudomonadati</taxon>
        <taxon>Pseudomonadota</taxon>
        <taxon>Gammaproteobacteria</taxon>
        <taxon>Cellvibrionales</taxon>
        <taxon>Cellvibrionaceae</taxon>
        <taxon>Simiduia</taxon>
    </lineage>
</organism>
<evidence type="ECO:0000256" key="3">
    <source>
        <dbReference type="ARBA" id="ARBA00023163"/>
    </source>
</evidence>
<keyword evidence="3" id="KW-0804">Transcription</keyword>
<dbReference type="PROSITE" id="PS01124">
    <property type="entry name" value="HTH_ARAC_FAMILY_2"/>
    <property type="match status" value="1"/>
</dbReference>
<accession>A0ABV8V3D6</accession>
<proteinExistence type="predicted"/>
<comment type="caution">
    <text evidence="5">The sequence shown here is derived from an EMBL/GenBank/DDBJ whole genome shotgun (WGS) entry which is preliminary data.</text>
</comment>
<reference evidence="6" key="1">
    <citation type="journal article" date="2019" name="Int. J. Syst. Evol. Microbiol.">
        <title>The Global Catalogue of Microorganisms (GCM) 10K type strain sequencing project: providing services to taxonomists for standard genome sequencing and annotation.</title>
        <authorList>
            <consortium name="The Broad Institute Genomics Platform"/>
            <consortium name="The Broad Institute Genome Sequencing Center for Infectious Disease"/>
            <person name="Wu L."/>
            <person name="Ma J."/>
        </authorList>
    </citation>
    <scope>NUCLEOTIDE SEQUENCE [LARGE SCALE GENOMIC DNA]</scope>
    <source>
        <strain evidence="6">CECT 8570</strain>
    </source>
</reference>
<dbReference type="EMBL" id="JBHSCX010000005">
    <property type="protein sequence ID" value="MFC4362258.1"/>
    <property type="molecule type" value="Genomic_DNA"/>
</dbReference>
<dbReference type="PANTHER" id="PTHR47894">
    <property type="entry name" value="HTH-TYPE TRANSCRIPTIONAL REGULATOR GADX"/>
    <property type="match status" value="1"/>
</dbReference>
<name>A0ABV8V3D6_9GAMM</name>
<dbReference type="Pfam" id="PF12625">
    <property type="entry name" value="Arabinose_bd"/>
    <property type="match status" value="1"/>
</dbReference>
<dbReference type="PRINTS" id="PR00032">
    <property type="entry name" value="HTHARAC"/>
</dbReference>
<dbReference type="SMART" id="SM00342">
    <property type="entry name" value="HTH_ARAC"/>
    <property type="match status" value="1"/>
</dbReference>
<dbReference type="Pfam" id="PF12833">
    <property type="entry name" value="HTH_18"/>
    <property type="match status" value="1"/>
</dbReference>
<keyword evidence="2" id="KW-0238">DNA-binding</keyword>
<dbReference type="InterPro" id="IPR009057">
    <property type="entry name" value="Homeodomain-like_sf"/>
</dbReference>
<sequence>MSATTLTSWAVLIWQELESRGLDARRYFRACGLDSAKMSEAGARYPTAAMTQLWTLCIEQTGDAGFGAAVGARWNATTFHALGMAWLASSSLQDGLARFGRYGRLIADALSIDVSESGAVIRMTLNADGRAHPAAIDAAMAALVRMCRLLVGEGFTPLAIELVSVTAEKSTALADYVQCPIHYQAVSNCVLFDRADVMRSLPTGNAALGQANDAVALAYLSSLDKSQWSARVIKVIDDALAAGKVTEANVAEALNSSVRNLQRKLADEKTSFGALYENLRKEKASQYLAIGKLSLNEIAYLLGFSDPANFTRAFKRWYGQAPSVYRKVLTASRQAALGSR</sequence>
<dbReference type="InterPro" id="IPR020449">
    <property type="entry name" value="Tscrpt_reg_AraC-type_HTH"/>
</dbReference>
<evidence type="ECO:0000313" key="5">
    <source>
        <dbReference type="EMBL" id="MFC4362258.1"/>
    </source>
</evidence>
<evidence type="ECO:0000256" key="1">
    <source>
        <dbReference type="ARBA" id="ARBA00023015"/>
    </source>
</evidence>
<feature type="domain" description="HTH araC/xylS-type" evidence="4">
    <location>
        <begin position="230"/>
        <end position="328"/>
    </location>
</feature>